<dbReference type="InterPro" id="IPR000556">
    <property type="entry name" value="Glyco_hydro_48F"/>
</dbReference>
<keyword evidence="2" id="KW-0378">Hydrolase</keyword>
<evidence type="ECO:0000256" key="2">
    <source>
        <dbReference type="ARBA" id="ARBA00022801"/>
    </source>
</evidence>
<evidence type="ECO:0000256" key="4">
    <source>
        <dbReference type="ARBA" id="ARBA00023277"/>
    </source>
</evidence>
<proteinExistence type="evidence at transcript level"/>
<dbReference type="Gene3D" id="1.50.10.10">
    <property type="match status" value="1"/>
</dbReference>
<dbReference type="AlphaFoldDB" id="Q1JUL1"/>
<keyword evidence="4" id="KW-0119">Carbohydrate metabolism</keyword>
<name>Q1JUL1_GASAT</name>
<gene>
    <name evidence="8" type="primary">apap1</name>
</gene>
<dbReference type="PRINTS" id="PR00844">
    <property type="entry name" value="GLHYDRLASE48"/>
</dbReference>
<evidence type="ECO:0000256" key="7">
    <source>
        <dbReference type="SAM" id="SignalP"/>
    </source>
</evidence>
<dbReference type="Gene3D" id="2.170.160.10">
    <property type="entry name" value="Endo-1,4-beta-glucanase f. Domain 2"/>
    <property type="match status" value="1"/>
</dbReference>
<organism evidence="8">
    <name type="scientific">Gastrophysa atrocyanea</name>
    <name type="common">Leaf beetle</name>
    <dbReference type="NCBI Taxonomy" id="169758"/>
    <lineage>
        <taxon>Eukaryota</taxon>
        <taxon>Metazoa</taxon>
        <taxon>Ecdysozoa</taxon>
        <taxon>Arthropoda</taxon>
        <taxon>Hexapoda</taxon>
        <taxon>Insecta</taxon>
        <taxon>Pterygota</taxon>
        <taxon>Neoptera</taxon>
        <taxon>Endopterygota</taxon>
        <taxon>Coleoptera</taxon>
        <taxon>Polyphaga</taxon>
        <taxon>Cucujiformia</taxon>
        <taxon>Chrysomeloidea</taxon>
        <taxon>Chrysomelidae</taxon>
        <taxon>Chrysomelinae</taxon>
        <taxon>Chrysomelini</taxon>
        <taxon>Gastrophysa</taxon>
    </lineage>
</organism>
<keyword evidence="5" id="KW-0326">Glycosidase</keyword>
<dbReference type="GO" id="GO:0008810">
    <property type="term" value="F:cellulase activity"/>
    <property type="evidence" value="ECO:0007669"/>
    <property type="project" value="InterPro"/>
</dbReference>
<keyword evidence="3" id="KW-0136">Cellulose degradation</keyword>
<keyword evidence="6" id="KW-0624">Polysaccharide degradation</keyword>
<dbReference type="GO" id="GO:0030245">
    <property type="term" value="P:cellulose catabolic process"/>
    <property type="evidence" value="ECO:0007669"/>
    <property type="project" value="UniProtKB-KW"/>
</dbReference>
<dbReference type="Gene3D" id="4.10.870.10">
    <property type="entry name" value="Endo-1,4-beta-glucanase f. Domain 3"/>
    <property type="match status" value="1"/>
</dbReference>
<evidence type="ECO:0000256" key="3">
    <source>
        <dbReference type="ARBA" id="ARBA00023001"/>
    </source>
</evidence>
<protein>
    <submittedName>
        <fullName evidence="8">Active phase-associated protein I</fullName>
    </submittedName>
</protein>
<feature type="signal peptide" evidence="7">
    <location>
        <begin position="1"/>
        <end position="18"/>
    </location>
</feature>
<evidence type="ECO:0000256" key="1">
    <source>
        <dbReference type="ARBA" id="ARBA00022729"/>
    </source>
</evidence>
<evidence type="ECO:0000256" key="6">
    <source>
        <dbReference type="ARBA" id="ARBA00023326"/>
    </source>
</evidence>
<evidence type="ECO:0000256" key="5">
    <source>
        <dbReference type="ARBA" id="ARBA00023295"/>
    </source>
</evidence>
<dbReference type="BRENDA" id="3.2.1.14">
    <property type="organism ID" value="8318"/>
</dbReference>
<dbReference type="SUPFAM" id="SSF48208">
    <property type="entry name" value="Six-hairpin glycosidases"/>
    <property type="match status" value="1"/>
</dbReference>
<evidence type="ECO:0000313" key="8">
    <source>
        <dbReference type="EMBL" id="BAE94320.1"/>
    </source>
</evidence>
<dbReference type="InterPro" id="IPR008928">
    <property type="entry name" value="6-hairpin_glycosidase_sf"/>
</dbReference>
<accession>Q1JUL1</accession>
<dbReference type="InterPro" id="IPR023309">
    <property type="entry name" value="Endo-1-4-beta-glucanase_dom2"/>
</dbReference>
<dbReference type="Pfam" id="PF02011">
    <property type="entry name" value="Glyco_hydro_48"/>
    <property type="match status" value="1"/>
</dbReference>
<dbReference type="CAZy" id="GH48">
    <property type="family name" value="Glycoside Hydrolase Family 48"/>
</dbReference>
<feature type="chain" id="PRO_5004192249" evidence="7">
    <location>
        <begin position="19"/>
        <end position="645"/>
    </location>
</feature>
<sequence length="645" mass="73027">MKSLVFAIVVCLFGQLHGDSVYKQRFLQQYNKMHDPANGYFSKWGIPYHSVETLMVEAPDYGHETTSEAYSYWTWLEAMYGKISGNFTGFNAAWQNMEQYIIPVHASQTGNNYQPWKPATYSDELDWPSEYPSPMQFGVPVGQDPIYQELVSTYGSDDVYSMHWLLDVDNVYGFGNLPGSCELGPQADGPSYINTFQRGPQESVWRTIPQTTCDSFKYGGQHGFLDLFVGDNSYTQQWKYSNAPDADARAVQAAFWAYTWANEEGKSSEVSATVAKSAKLGDFLRYALFDKYFKKIGNCVGPYNCAGGQGKESAHYLISWYFAWGAALWGGWSWRIGDGAAHFGYQNPLAAYALSNVDAMKPKSATGASDWQASLERQLEFYAWLQSAEGAIAGGATNTWNGRYGTPPDNVTHNTFHGMFYDWEPVYHDPASNRWYGMQPWSLDRLAQYYYVTGNQKAEAVLDKWVSWILSELKFDNGNYQVPEWLEWFRVPPEVHVTVTRRSSDVGTASATARTLSYYAAKSGNKNAKNRAKQLLDGVWKHQTTKGVSVEEVVDSYSRFNEEVYVPYNWKGYYPNGDVIEHGATFISLRSFYKKDPDWSKVEAHLNGGEAPKFTYHRFWSQSDVALAQGTTAFYSMNNDFGSVD</sequence>
<dbReference type="EMBL" id="AB241611">
    <property type="protein sequence ID" value="BAE94320.1"/>
    <property type="molecule type" value="mRNA"/>
</dbReference>
<dbReference type="InterPro" id="IPR012341">
    <property type="entry name" value="6hp_glycosidase-like_sf"/>
</dbReference>
<keyword evidence="1 7" id="KW-0732">Signal</keyword>
<dbReference type="InterPro" id="IPR027390">
    <property type="entry name" value="Endoglucanase_F_dom3"/>
</dbReference>
<reference evidence="8" key="1">
    <citation type="journal article" date="2006" name="Biochem. Biophys. Res. Commun.">
        <title>A chitinase structurally related to the glycoside hydrolase family 48 is indispensable for the hormonally induced diapause termination in a beetle.</title>
        <authorList>
            <person name="Fujita K."/>
            <person name="Shimomura K."/>
            <person name="Yamamoto K."/>
            <person name="Yamashita T."/>
            <person name="Suzuki K."/>
        </authorList>
    </citation>
    <scope>NUCLEOTIDE SEQUENCE</scope>
</reference>